<sequence>MNRVVPEDENEAVLKLQSYRENPEMSKDNIEEELPDSDEEENTDMQVPLAPEIHNESIRYAGTDYVRRRSQPETTWKWFNKMLPEPGFKQKIRIHALTWNMFGKDPPENLNKILPSECRAHLYVLATQECLRSIGQSLFYSSKKSWEGKIALHLGKDYKIHGAGSLGATHLVIFAHVSLYDLLTPPIIKNISTGVGNIIANKGAVSISFNISQTSLLFVGCHLAAGQNSIAKRNSDFRRIEKEILKDSEKASEIFDVCVYIGDLNYRINGTREDVELLIDYNLLDPLRKGDQLRTELLENTCFIGFKEGFLGFNPTYRFDCGTDTYDTSKKKRIPAWTDRILYKTKNENLVLKKYDCVDTCLNSDHKPVFAQFSLKYALQNQNKVVSNVVVESKSRTCLVF</sequence>
<evidence type="ECO:0000313" key="4">
    <source>
        <dbReference type="Proteomes" id="UP000187209"/>
    </source>
</evidence>
<evidence type="ECO:0000259" key="2">
    <source>
        <dbReference type="SMART" id="SM00128"/>
    </source>
</evidence>
<evidence type="ECO:0000313" key="3">
    <source>
        <dbReference type="EMBL" id="OMJ77945.1"/>
    </source>
</evidence>
<dbReference type="PANTHER" id="PTHR11200:SF275">
    <property type="entry name" value="LD06095P"/>
    <property type="match status" value="1"/>
</dbReference>
<dbReference type="Pfam" id="PF22669">
    <property type="entry name" value="Exo_endo_phos2"/>
    <property type="match status" value="1"/>
</dbReference>
<reference evidence="3 4" key="1">
    <citation type="submission" date="2016-11" db="EMBL/GenBank/DDBJ databases">
        <title>The macronuclear genome of Stentor coeruleus: a giant cell with tiny introns.</title>
        <authorList>
            <person name="Slabodnick M."/>
            <person name="Ruby J.G."/>
            <person name="Reiff S.B."/>
            <person name="Swart E.C."/>
            <person name="Gosai S."/>
            <person name="Prabakaran S."/>
            <person name="Witkowska E."/>
            <person name="Larue G.E."/>
            <person name="Fisher S."/>
            <person name="Freeman R.M."/>
            <person name="Gunawardena J."/>
            <person name="Chu W."/>
            <person name="Stover N.A."/>
            <person name="Gregory B.D."/>
            <person name="Nowacki M."/>
            <person name="Derisi J."/>
            <person name="Roy S.W."/>
            <person name="Marshall W.F."/>
            <person name="Sood P."/>
        </authorList>
    </citation>
    <scope>NUCLEOTIDE SEQUENCE [LARGE SCALE GENOMIC DNA]</scope>
    <source>
        <strain evidence="3">WM001</strain>
    </source>
</reference>
<gene>
    <name evidence="3" type="ORF">SteCoe_22339</name>
</gene>
<proteinExistence type="predicted"/>
<accession>A0A1R2BMZ8</accession>
<dbReference type="PANTHER" id="PTHR11200">
    <property type="entry name" value="INOSITOL 5-PHOSPHATASE"/>
    <property type="match status" value="1"/>
</dbReference>
<dbReference type="GO" id="GO:0046856">
    <property type="term" value="P:phosphatidylinositol dephosphorylation"/>
    <property type="evidence" value="ECO:0007669"/>
    <property type="project" value="InterPro"/>
</dbReference>
<dbReference type="SUPFAM" id="SSF56219">
    <property type="entry name" value="DNase I-like"/>
    <property type="match status" value="1"/>
</dbReference>
<organism evidence="3 4">
    <name type="scientific">Stentor coeruleus</name>
    <dbReference type="NCBI Taxonomy" id="5963"/>
    <lineage>
        <taxon>Eukaryota</taxon>
        <taxon>Sar</taxon>
        <taxon>Alveolata</taxon>
        <taxon>Ciliophora</taxon>
        <taxon>Postciliodesmatophora</taxon>
        <taxon>Heterotrichea</taxon>
        <taxon>Heterotrichida</taxon>
        <taxon>Stentoridae</taxon>
        <taxon>Stentor</taxon>
    </lineage>
</organism>
<protein>
    <recommendedName>
        <fullName evidence="2">Inositol polyphosphate-related phosphatase domain-containing protein</fullName>
    </recommendedName>
</protein>
<name>A0A1R2BMZ8_9CILI</name>
<keyword evidence="4" id="KW-1185">Reference proteome</keyword>
<feature type="compositionally biased region" description="Acidic residues" evidence="1">
    <location>
        <begin position="30"/>
        <end position="43"/>
    </location>
</feature>
<dbReference type="InterPro" id="IPR036691">
    <property type="entry name" value="Endo/exonu/phosph_ase_sf"/>
</dbReference>
<dbReference type="GO" id="GO:0004439">
    <property type="term" value="F:phosphatidylinositol-4,5-bisphosphate 5-phosphatase activity"/>
    <property type="evidence" value="ECO:0007669"/>
    <property type="project" value="TreeGrafter"/>
</dbReference>
<feature type="domain" description="Inositol polyphosphate-related phosphatase" evidence="2">
    <location>
        <begin position="90"/>
        <end position="381"/>
    </location>
</feature>
<dbReference type="AlphaFoldDB" id="A0A1R2BMZ8"/>
<dbReference type="Gene3D" id="3.60.10.10">
    <property type="entry name" value="Endonuclease/exonuclease/phosphatase"/>
    <property type="match status" value="1"/>
</dbReference>
<dbReference type="Proteomes" id="UP000187209">
    <property type="component" value="Unassembled WGS sequence"/>
</dbReference>
<comment type="caution">
    <text evidence="3">The sequence shown here is derived from an EMBL/GenBank/DDBJ whole genome shotgun (WGS) entry which is preliminary data.</text>
</comment>
<dbReference type="OrthoDB" id="410499at2759"/>
<evidence type="ECO:0000256" key="1">
    <source>
        <dbReference type="SAM" id="MobiDB-lite"/>
    </source>
</evidence>
<dbReference type="SMART" id="SM00128">
    <property type="entry name" value="IPPc"/>
    <property type="match status" value="1"/>
</dbReference>
<dbReference type="InterPro" id="IPR046985">
    <property type="entry name" value="IP5"/>
</dbReference>
<dbReference type="EMBL" id="MPUH01000547">
    <property type="protein sequence ID" value="OMJ77945.1"/>
    <property type="molecule type" value="Genomic_DNA"/>
</dbReference>
<feature type="region of interest" description="Disordered" evidence="1">
    <location>
        <begin position="1"/>
        <end position="43"/>
    </location>
</feature>
<dbReference type="InterPro" id="IPR000300">
    <property type="entry name" value="IPPc"/>
</dbReference>